<evidence type="ECO:0000313" key="3">
    <source>
        <dbReference type="EMBL" id="GGV95940.1"/>
    </source>
</evidence>
<dbReference type="Pfam" id="PF20182">
    <property type="entry name" value="DUF6545"/>
    <property type="match status" value="1"/>
</dbReference>
<organism evidence="3 4">
    <name type="scientific">Streptomyces gelaticus</name>
    <dbReference type="NCBI Taxonomy" id="285446"/>
    <lineage>
        <taxon>Bacteria</taxon>
        <taxon>Bacillati</taxon>
        <taxon>Actinomycetota</taxon>
        <taxon>Actinomycetes</taxon>
        <taxon>Kitasatosporales</taxon>
        <taxon>Streptomycetaceae</taxon>
        <taxon>Streptomyces</taxon>
    </lineage>
</organism>
<keyword evidence="1" id="KW-1133">Transmembrane helix</keyword>
<dbReference type="RefSeq" id="WP_189547811.1">
    <property type="nucleotide sequence ID" value="NZ_BMTF01000035.1"/>
</dbReference>
<comment type="caution">
    <text evidence="3">The sequence shown here is derived from an EMBL/GenBank/DDBJ whole genome shotgun (WGS) entry which is preliminary data.</text>
</comment>
<evidence type="ECO:0000259" key="2">
    <source>
        <dbReference type="Pfam" id="PF20182"/>
    </source>
</evidence>
<keyword evidence="1" id="KW-0472">Membrane</keyword>
<feature type="transmembrane region" description="Helical" evidence="1">
    <location>
        <begin position="105"/>
        <end position="123"/>
    </location>
</feature>
<keyword evidence="1" id="KW-0812">Transmembrane</keyword>
<dbReference type="InterPro" id="IPR046675">
    <property type="entry name" value="DUF6545"/>
</dbReference>
<dbReference type="InterPro" id="IPR050039">
    <property type="entry name" value="MAB_1171c-like"/>
</dbReference>
<reference evidence="4" key="1">
    <citation type="journal article" date="2019" name="Int. J. Syst. Evol. Microbiol.">
        <title>The Global Catalogue of Microorganisms (GCM) 10K type strain sequencing project: providing services to taxonomists for standard genome sequencing and annotation.</title>
        <authorList>
            <consortium name="The Broad Institute Genomics Platform"/>
            <consortium name="The Broad Institute Genome Sequencing Center for Infectious Disease"/>
            <person name="Wu L."/>
            <person name="Ma J."/>
        </authorList>
    </citation>
    <scope>NUCLEOTIDE SEQUENCE [LARGE SCALE GENOMIC DNA]</scope>
    <source>
        <strain evidence="4">JCM 4376</strain>
    </source>
</reference>
<feature type="transmembrane region" description="Helical" evidence="1">
    <location>
        <begin position="36"/>
        <end position="55"/>
    </location>
</feature>
<protein>
    <recommendedName>
        <fullName evidence="2">DUF6545 domain-containing protein</fullName>
    </recommendedName>
</protein>
<name>A0ABQ2W8P6_9ACTN</name>
<proteinExistence type="predicted"/>
<keyword evidence="4" id="KW-1185">Reference proteome</keyword>
<gene>
    <name evidence="3" type="ORF">GCM10015535_64500</name>
</gene>
<dbReference type="EMBL" id="BMTF01000035">
    <property type="protein sequence ID" value="GGV95940.1"/>
    <property type="molecule type" value="Genomic_DNA"/>
</dbReference>
<feature type="transmembrane region" description="Helical" evidence="1">
    <location>
        <begin position="143"/>
        <end position="164"/>
    </location>
</feature>
<sequence>MENLTAFLAALVFLVFAGHRLVIARGGGADPAQRDVAGFALSAGMAMLLNAPAVLGAVDRFVPSPDAELLLTSELKAAAGTFLALVALALEPPRSRPVRIRRRRRVGAAVVVQAVALGLFLAADVTDDGERAVAAPGRGWVLATYNVLFAAYLCWCLYTLARALIRHACRTPPGPLRIGLRLAALATATAVVWTLWTLDDAAANLTDGGQGLGEDLLSTTLGMVTAVLVASGATATFWGEHIAAPLRRLHALRAHSDLEPLWSALHAQLPEIALDPDAARRRPGLRRAEFARYRRVIEIRDGILALRPYQRAEPLDWAVRALDRTGLAADDREAVLEAALIAAALENKRAGRLYGGTPDQAGLTPSARLETVDDEAAWLVRVARAFTHSGVVRDIRDRVRAQITAD</sequence>
<feature type="transmembrane region" description="Helical" evidence="1">
    <location>
        <begin position="6"/>
        <end position="24"/>
    </location>
</feature>
<feature type="transmembrane region" description="Helical" evidence="1">
    <location>
        <begin position="176"/>
        <end position="196"/>
    </location>
</feature>
<accession>A0ABQ2W8P6</accession>
<evidence type="ECO:0000256" key="1">
    <source>
        <dbReference type="SAM" id="Phobius"/>
    </source>
</evidence>
<feature type="transmembrane region" description="Helical" evidence="1">
    <location>
        <begin position="216"/>
        <end position="238"/>
    </location>
</feature>
<dbReference type="Proteomes" id="UP000660675">
    <property type="component" value="Unassembled WGS sequence"/>
</dbReference>
<feature type="transmembrane region" description="Helical" evidence="1">
    <location>
        <begin position="75"/>
        <end position="93"/>
    </location>
</feature>
<dbReference type="NCBIfam" id="NF042915">
    <property type="entry name" value="MAB_1171c_fam"/>
    <property type="match status" value="1"/>
</dbReference>
<feature type="domain" description="DUF6545" evidence="2">
    <location>
        <begin position="249"/>
        <end position="387"/>
    </location>
</feature>
<evidence type="ECO:0000313" key="4">
    <source>
        <dbReference type="Proteomes" id="UP000660675"/>
    </source>
</evidence>